<accession>A0A058ZIE8</accession>
<dbReference type="STRING" id="1461693.ATO10_12309"/>
<dbReference type="RefSeq" id="WP_035251996.1">
    <property type="nucleotide sequence ID" value="NZ_AQQY01000008.1"/>
</dbReference>
<name>A0A058ZIE8_9RHOB</name>
<evidence type="ECO:0000256" key="1">
    <source>
        <dbReference type="SAM" id="Phobius"/>
    </source>
</evidence>
<evidence type="ECO:0000313" key="3">
    <source>
        <dbReference type="Proteomes" id="UP000024836"/>
    </source>
</evidence>
<reference evidence="2 3" key="1">
    <citation type="submission" date="2013-04" db="EMBL/GenBank/DDBJ databases">
        <title>Shimia sp. 22II-S11-Z10 Genome Sequencing.</title>
        <authorList>
            <person name="Lai Q."/>
            <person name="Li G."/>
            <person name="Shao Z."/>
        </authorList>
    </citation>
    <scope>NUCLEOTIDE SEQUENCE [LARGE SCALE GENOMIC DNA]</scope>
    <source>
        <strain evidence="3">22II-S11-Z10</strain>
    </source>
</reference>
<dbReference type="AlphaFoldDB" id="A0A058ZIE8"/>
<dbReference type="Proteomes" id="UP000024836">
    <property type="component" value="Unassembled WGS sequence"/>
</dbReference>
<comment type="caution">
    <text evidence="2">The sequence shown here is derived from an EMBL/GenBank/DDBJ whole genome shotgun (WGS) entry which is preliminary data.</text>
</comment>
<proteinExistence type="predicted"/>
<organism evidence="2 3">
    <name type="scientific">Actibacterium atlanticum</name>
    <dbReference type="NCBI Taxonomy" id="1461693"/>
    <lineage>
        <taxon>Bacteria</taxon>
        <taxon>Pseudomonadati</taxon>
        <taxon>Pseudomonadota</taxon>
        <taxon>Alphaproteobacteria</taxon>
        <taxon>Rhodobacterales</taxon>
        <taxon>Roseobacteraceae</taxon>
        <taxon>Actibacterium</taxon>
    </lineage>
</organism>
<gene>
    <name evidence="2" type="ORF">ATO10_12309</name>
</gene>
<keyword evidence="3" id="KW-1185">Reference proteome</keyword>
<sequence length="114" mass="12945">MAWDSAYAFLMVVVMLLGPLVFVPWDRWDTVRKPLTSYLILFVYLTGRTMLILIAIGTYFFVAVEGYAFDQVFAAFFSDEYSAVVFLFAKGVAFFAFAGLLAHRLWGRTDGETL</sequence>
<keyword evidence="1" id="KW-0812">Transmembrane</keyword>
<keyword evidence="1" id="KW-0472">Membrane</keyword>
<protein>
    <submittedName>
        <fullName evidence="2">Uncharacterized protein</fullName>
    </submittedName>
</protein>
<dbReference type="EMBL" id="AQQY01000008">
    <property type="protein sequence ID" value="KCV81389.1"/>
    <property type="molecule type" value="Genomic_DNA"/>
</dbReference>
<feature type="transmembrane region" description="Helical" evidence="1">
    <location>
        <begin position="6"/>
        <end position="25"/>
    </location>
</feature>
<evidence type="ECO:0000313" key="2">
    <source>
        <dbReference type="EMBL" id="KCV81389.1"/>
    </source>
</evidence>
<keyword evidence="1" id="KW-1133">Transmembrane helix</keyword>
<feature type="transmembrane region" description="Helical" evidence="1">
    <location>
        <begin position="81"/>
        <end position="102"/>
    </location>
</feature>
<feature type="transmembrane region" description="Helical" evidence="1">
    <location>
        <begin position="37"/>
        <end position="61"/>
    </location>
</feature>